<dbReference type="PROSITE" id="PS00061">
    <property type="entry name" value="ADH_SHORT"/>
    <property type="match status" value="1"/>
</dbReference>
<evidence type="ECO:0000256" key="3">
    <source>
        <dbReference type="ARBA" id="ARBA00022857"/>
    </source>
</evidence>
<dbReference type="GO" id="GO:0016491">
    <property type="term" value="F:oxidoreductase activity"/>
    <property type="evidence" value="ECO:0007669"/>
    <property type="project" value="UniProtKB-ARBA"/>
</dbReference>
<proteinExistence type="inferred from homology"/>
<dbReference type="GO" id="GO:0016020">
    <property type="term" value="C:membrane"/>
    <property type="evidence" value="ECO:0007669"/>
    <property type="project" value="UniProtKB-SubCell"/>
</dbReference>
<dbReference type="Proteomes" id="UP001147695">
    <property type="component" value="Unassembled WGS sequence"/>
</dbReference>
<dbReference type="InterPro" id="IPR049326">
    <property type="entry name" value="Rhodopsin_dom_fungi"/>
</dbReference>
<dbReference type="AlphaFoldDB" id="A0A9W9UAS7"/>
<dbReference type="EMBL" id="JAPZBQ010000005">
    <property type="protein sequence ID" value="KAJ5329601.1"/>
    <property type="molecule type" value="Genomic_DNA"/>
</dbReference>
<reference evidence="10" key="2">
    <citation type="journal article" date="2023" name="IMA Fungus">
        <title>Comparative genomic study of the Penicillium genus elucidates a diverse pangenome and 15 lateral gene transfer events.</title>
        <authorList>
            <person name="Petersen C."/>
            <person name="Sorensen T."/>
            <person name="Nielsen M.R."/>
            <person name="Sondergaard T.E."/>
            <person name="Sorensen J.L."/>
            <person name="Fitzpatrick D.A."/>
            <person name="Frisvad J.C."/>
            <person name="Nielsen K.L."/>
        </authorList>
    </citation>
    <scope>NUCLEOTIDE SEQUENCE</scope>
    <source>
        <strain evidence="10">IBT 35673</strain>
    </source>
</reference>
<dbReference type="InterPro" id="IPR011009">
    <property type="entry name" value="Kinase-like_dom_sf"/>
</dbReference>
<evidence type="ECO:0000313" key="11">
    <source>
        <dbReference type="Proteomes" id="UP001147695"/>
    </source>
</evidence>
<evidence type="ECO:0000256" key="1">
    <source>
        <dbReference type="ARBA" id="ARBA00004141"/>
    </source>
</evidence>
<feature type="transmembrane region" description="Helical" evidence="8">
    <location>
        <begin position="171"/>
        <end position="193"/>
    </location>
</feature>
<dbReference type="Gene3D" id="3.30.200.20">
    <property type="entry name" value="Phosphorylase Kinase, domain 1"/>
    <property type="match status" value="1"/>
</dbReference>
<dbReference type="Gene3D" id="1.10.510.10">
    <property type="entry name" value="Transferase(Phosphotransferase) domain 1"/>
    <property type="match status" value="1"/>
</dbReference>
<dbReference type="Pfam" id="PF13561">
    <property type="entry name" value="adh_short_C2"/>
    <property type="match status" value="1"/>
</dbReference>
<dbReference type="FunFam" id="3.40.50.720:FF:000084">
    <property type="entry name" value="Short-chain dehydrogenase reductase"/>
    <property type="match status" value="1"/>
</dbReference>
<dbReference type="Gene3D" id="3.40.50.720">
    <property type="entry name" value="NAD(P)-binding Rossmann-like Domain"/>
    <property type="match status" value="1"/>
</dbReference>
<dbReference type="SUPFAM" id="SSF51735">
    <property type="entry name" value="NAD(P)-binding Rossmann-fold domains"/>
    <property type="match status" value="1"/>
</dbReference>
<dbReference type="InterPro" id="IPR020904">
    <property type="entry name" value="Sc_DH/Rdtase_CS"/>
</dbReference>
<sequence>MIVLIAPGKGDRHGSSPKWFLPQDSAWSTPHEKLANPILHENIVAGPPFRLKNSDIPRVITVCVVLPAIAFLAVCLRLGIRMNRKRTLWVDDYAALLSVLLTIVYAGITISQTRWGLGLSMKYFPMENVVTFSKIQWSGGPVYTLNLLAFKLSLLASYFRIGGFVALYRTIIVISIAICVVTQLIYTFIIVLSCQPVARQWDLSVKGKCIDTVSFYYAGTNLGFDIAIFILPMPVLWKLQLRQKEKIVLTGLFALGFFVTVIQIARIFRVKNLKTVTDSEMLILWSIIEVSLGAIITCIPTFGPLFKSFATTVSSYRHNASGPSYPLDSIPEGGTKSKGSNNNTSVIFGSHAENTGVTVQSGQRGGLASHESGSQERILGGDDRTGIYKTVDFTVENRGSCKGGARTVPRVSTTSQLLMAALRVSQASKRALVALRKRPFHIPQDPAPAIPSQTIVDEERSPRYNPEAYYPAKPGEILADKYQLMSKIGWGSGSTSEEAVALKISTGRRSSTPSSKLKIEEKIAQQNPSHKGWGCVRTCLGHFEFAHGEQNHVCQIYQPLRETMELFTKRWENQRMPLPVAKAYILLLLLGMDYLHAECHVAHTDLKLSNILMTFENDKVLPRFMEEHLPNHPMQYKIDPKTNRKIYSSLHSLGELQTEDIANMLPQLADFDSAMLVDPIPEDKTKGQTVYLYPIQSPYYRAPEVICGYGWNQSADIWNFGVLMWNIIEGTELFTQVETSENRYDPKSHVAEMVALLGSPPKAVLKRIESLAQVDFGDGASVTRDDGKECSNSRELFGGPYFDEEATQPFANHVAIVTGAGSRIDGGIGNGRATSILLARQGAKVVLLDSNADWALETKRMIDLEGGTSEIVQADVTDEDSVREAVARAVKLFGAVHTLINIVGVTNAKGDATTVNMYAWDRDFRINVTSMVLMTRHVIPEMRKLGGGSIVNMASVSGLIGGDPNLLYPTSKGAIIQMTRAMAAQHGKENIRVNCVCPGMAYTPMVAVRGLSPKQRRERVRLGLLDVEGSAWDVAHAIAFLASPHARWITGVILPVDGGMTAGRADRPDMRANISEAREPKL</sequence>
<name>A0A9W9UAS7_PENBR</name>
<evidence type="ECO:0000256" key="6">
    <source>
        <dbReference type="ARBA" id="ARBA00038359"/>
    </source>
</evidence>
<dbReference type="InterPro" id="IPR002347">
    <property type="entry name" value="SDR_fam"/>
</dbReference>
<evidence type="ECO:0000313" key="10">
    <source>
        <dbReference type="EMBL" id="KAJ5329601.1"/>
    </source>
</evidence>
<organism evidence="10 11">
    <name type="scientific">Penicillium brevicompactum</name>
    <dbReference type="NCBI Taxonomy" id="5074"/>
    <lineage>
        <taxon>Eukaryota</taxon>
        <taxon>Fungi</taxon>
        <taxon>Dikarya</taxon>
        <taxon>Ascomycota</taxon>
        <taxon>Pezizomycotina</taxon>
        <taxon>Eurotiomycetes</taxon>
        <taxon>Eurotiomycetidae</taxon>
        <taxon>Eurotiales</taxon>
        <taxon>Aspergillaceae</taxon>
        <taxon>Penicillium</taxon>
    </lineage>
</organism>
<dbReference type="InterPro" id="IPR036291">
    <property type="entry name" value="NAD(P)-bd_dom_sf"/>
</dbReference>
<keyword evidence="4 8" id="KW-1133">Transmembrane helix</keyword>
<reference evidence="10" key="1">
    <citation type="submission" date="2022-12" db="EMBL/GenBank/DDBJ databases">
        <authorList>
            <person name="Petersen C."/>
        </authorList>
    </citation>
    <scope>NUCLEOTIDE SEQUENCE</scope>
    <source>
        <strain evidence="10">IBT 35673</strain>
    </source>
</reference>
<accession>A0A9W9UAS7</accession>
<evidence type="ECO:0000256" key="2">
    <source>
        <dbReference type="ARBA" id="ARBA00022692"/>
    </source>
</evidence>
<keyword evidence="5 8" id="KW-0472">Membrane</keyword>
<dbReference type="CDD" id="cd05233">
    <property type="entry name" value="SDR_c"/>
    <property type="match status" value="1"/>
</dbReference>
<dbReference type="PROSITE" id="PS50011">
    <property type="entry name" value="PROTEIN_KINASE_DOM"/>
    <property type="match status" value="1"/>
</dbReference>
<dbReference type="PROSITE" id="PS00108">
    <property type="entry name" value="PROTEIN_KINASE_ST"/>
    <property type="match status" value="1"/>
</dbReference>
<dbReference type="GO" id="GO:0004672">
    <property type="term" value="F:protein kinase activity"/>
    <property type="evidence" value="ECO:0007669"/>
    <property type="project" value="InterPro"/>
</dbReference>
<evidence type="ECO:0000256" key="4">
    <source>
        <dbReference type="ARBA" id="ARBA00022989"/>
    </source>
</evidence>
<feature type="transmembrane region" description="Helical" evidence="8">
    <location>
        <begin position="213"/>
        <end position="235"/>
    </location>
</feature>
<dbReference type="InterPro" id="IPR000719">
    <property type="entry name" value="Prot_kinase_dom"/>
</dbReference>
<feature type="transmembrane region" description="Helical" evidence="8">
    <location>
        <begin position="283"/>
        <end position="306"/>
    </location>
</feature>
<evidence type="ECO:0000259" key="9">
    <source>
        <dbReference type="PROSITE" id="PS50011"/>
    </source>
</evidence>
<gene>
    <name evidence="10" type="ORF">N7452_009991</name>
</gene>
<dbReference type="SMART" id="SM00220">
    <property type="entry name" value="S_TKc"/>
    <property type="match status" value="1"/>
</dbReference>
<dbReference type="InterPro" id="IPR008271">
    <property type="entry name" value="Ser/Thr_kinase_AS"/>
</dbReference>
<dbReference type="PRINTS" id="PR00080">
    <property type="entry name" value="SDRFAMILY"/>
</dbReference>
<keyword evidence="3" id="KW-0521">NADP</keyword>
<dbReference type="InterPro" id="IPR052337">
    <property type="entry name" value="SAT4-like"/>
</dbReference>
<feature type="region of interest" description="Disordered" evidence="7">
    <location>
        <begin position="325"/>
        <end position="381"/>
    </location>
</feature>
<protein>
    <recommendedName>
        <fullName evidence="9">Protein kinase domain-containing protein</fullName>
    </recommendedName>
</protein>
<evidence type="ECO:0000256" key="7">
    <source>
        <dbReference type="SAM" id="MobiDB-lite"/>
    </source>
</evidence>
<feature type="domain" description="Protein kinase" evidence="9">
    <location>
        <begin position="482"/>
        <end position="900"/>
    </location>
</feature>
<dbReference type="PANTHER" id="PTHR33048">
    <property type="entry name" value="PTH11-LIKE INTEGRAL MEMBRANE PROTEIN (AFU_ORTHOLOGUE AFUA_5G11245)"/>
    <property type="match status" value="1"/>
</dbReference>
<feature type="compositionally biased region" description="Polar residues" evidence="7">
    <location>
        <begin position="337"/>
        <end position="362"/>
    </location>
</feature>
<dbReference type="Pfam" id="PF20684">
    <property type="entry name" value="Fung_rhodopsin"/>
    <property type="match status" value="1"/>
</dbReference>
<evidence type="ECO:0000256" key="8">
    <source>
        <dbReference type="SAM" id="Phobius"/>
    </source>
</evidence>
<dbReference type="PRINTS" id="PR00081">
    <property type="entry name" value="GDHRDH"/>
</dbReference>
<comment type="subcellular location">
    <subcellularLocation>
        <location evidence="1">Membrane</location>
        <topology evidence="1">Multi-pass membrane protein</topology>
    </subcellularLocation>
</comment>
<evidence type="ECO:0000256" key="5">
    <source>
        <dbReference type="ARBA" id="ARBA00023136"/>
    </source>
</evidence>
<comment type="similarity">
    <text evidence="6">Belongs to the SAT4 family.</text>
</comment>
<comment type="caution">
    <text evidence="10">The sequence shown here is derived from an EMBL/GenBank/DDBJ whole genome shotgun (WGS) entry which is preliminary data.</text>
</comment>
<keyword evidence="2 8" id="KW-0812">Transmembrane</keyword>
<dbReference type="GO" id="GO:0005524">
    <property type="term" value="F:ATP binding"/>
    <property type="evidence" value="ECO:0007669"/>
    <property type="project" value="InterPro"/>
</dbReference>
<feature type="transmembrane region" description="Helical" evidence="8">
    <location>
        <begin position="247"/>
        <end position="268"/>
    </location>
</feature>
<feature type="transmembrane region" description="Helical" evidence="8">
    <location>
        <begin position="59"/>
        <end position="80"/>
    </location>
</feature>
<dbReference type="PANTHER" id="PTHR33048:SF64">
    <property type="entry name" value="INTEGRAL MEMBRANE PROTEIN"/>
    <property type="match status" value="1"/>
</dbReference>
<dbReference type="SUPFAM" id="SSF56112">
    <property type="entry name" value="Protein kinase-like (PK-like)"/>
    <property type="match status" value="1"/>
</dbReference>
<feature type="transmembrane region" description="Helical" evidence="8">
    <location>
        <begin position="92"/>
        <end position="115"/>
    </location>
</feature>